<dbReference type="SMART" id="SM00233">
    <property type="entry name" value="PH"/>
    <property type="match status" value="1"/>
</dbReference>
<feature type="compositionally biased region" description="Low complexity" evidence="3">
    <location>
        <begin position="37"/>
        <end position="47"/>
    </location>
</feature>
<dbReference type="InterPro" id="IPR001849">
    <property type="entry name" value="PH_domain"/>
</dbReference>
<accession>A0A976IDQ5</accession>
<dbReference type="InterPro" id="IPR016137">
    <property type="entry name" value="RGS"/>
</dbReference>
<feature type="compositionally biased region" description="Basic and acidic residues" evidence="3">
    <location>
        <begin position="48"/>
        <end position="61"/>
    </location>
</feature>
<keyword evidence="7" id="KW-1185">Reference proteome</keyword>
<dbReference type="PROSITE" id="PS50003">
    <property type="entry name" value="PH_DOMAIN"/>
    <property type="match status" value="1"/>
</dbReference>
<feature type="region of interest" description="Disordered" evidence="3">
    <location>
        <begin position="37"/>
        <end position="70"/>
    </location>
</feature>
<dbReference type="Pfam" id="PF00169">
    <property type="entry name" value="PH"/>
    <property type="match status" value="1"/>
</dbReference>
<feature type="region of interest" description="Disordered" evidence="3">
    <location>
        <begin position="271"/>
        <end position="291"/>
    </location>
</feature>
<dbReference type="PROSITE" id="PS50132">
    <property type="entry name" value="RGS"/>
    <property type="match status" value="1"/>
</dbReference>
<dbReference type="PANTHER" id="PTHR23180:SF160">
    <property type="entry name" value="ADP-RIBOSYLATION FACTOR GTPASE-ACTIVATING PROTEIN EFFECTOR PROTEIN 1"/>
    <property type="match status" value="1"/>
</dbReference>
<comment type="caution">
    <text evidence="6">The sequence shown here is derived from an EMBL/GenBank/DDBJ whole genome shotgun (WGS) entry which is preliminary data.</text>
</comment>
<feature type="domain" description="RGS" evidence="5">
    <location>
        <begin position="434"/>
        <end position="581"/>
    </location>
</feature>
<name>A0A976IDQ5_BRELC</name>
<reference evidence="6 7" key="1">
    <citation type="journal article" date="2021" name="Genome Biol.">
        <title>AFLAP: assembly-free linkage analysis pipeline using k-mers from genome sequencing data.</title>
        <authorList>
            <person name="Fletcher K."/>
            <person name="Zhang L."/>
            <person name="Gil J."/>
            <person name="Han R."/>
            <person name="Cavanaugh K."/>
            <person name="Michelmore R."/>
        </authorList>
    </citation>
    <scope>NUCLEOTIDE SEQUENCE [LARGE SCALE GENOMIC DNA]</scope>
    <source>
        <strain evidence="6 7">SF5</strain>
    </source>
</reference>
<keyword evidence="2" id="KW-0862">Zinc</keyword>
<dbReference type="KEGG" id="blac:94351889"/>
<dbReference type="InterPro" id="IPR011993">
    <property type="entry name" value="PH-like_dom_sf"/>
</dbReference>
<sequence length="589" mass="65445">MEGPVSSIKLHQTAVAPDLAISLSTFDKRLTRRTTSSVSSGSCLDSIDSTRTRDVAGDEMKSSIPPAPLSIDEDERLATSARIHSVQSASNVLALASRTRSKDNLLASVPIRRYNSSTAMVHASLERKRSLGHSTAPARVVKGNSGDVRTGFARIYFENNTFTSSTVFKLVSTTTVLEVRQSMAAKIKIPMQEFHNYAVVVVFPTESTGSPLSARTLRDDELILPLVEKLNRARLGQSIEVEQTATNNTRSKSKYRAGSPVKFVLKEISGSQLSGSERTTPSRRPGPRETQSLTFPVLLGKGVFSGYLQKASAKDPSLWRKRWFIIKGDQLLYCKSNANQQDVTSVSLLGAVLAKAKPEVRMPFSFQLKTPRQDYELCAGNKDEMVAWIHALHVQIGLCSENHRLYEAEIWITEDAVNQSEQEAVGYPATEPSLLERVLSREDTLKLFRDFVFTSPFHTLLDTWIECELFRRSCLARENGLVTSAGMIKYRTAQDEWNHLKAITGAIHLLQTIQDDELNGLLASCQAEYESRRVGLAANGDEPEEYPRTDVIVPVQRKLFKAIEAGPFQHFLLQNGYQLLIERIIGAIA</sequence>
<dbReference type="CDD" id="cd00821">
    <property type="entry name" value="PH"/>
    <property type="match status" value="1"/>
</dbReference>
<dbReference type="SUPFAM" id="SSF50729">
    <property type="entry name" value="PH domain-like"/>
    <property type="match status" value="1"/>
</dbReference>
<protein>
    <submittedName>
        <fullName evidence="6">Uncharacterized protein</fullName>
    </submittedName>
</protein>
<dbReference type="GO" id="GO:0005096">
    <property type="term" value="F:GTPase activator activity"/>
    <property type="evidence" value="ECO:0007669"/>
    <property type="project" value="InterPro"/>
</dbReference>
<dbReference type="RefSeq" id="XP_067817495.1">
    <property type="nucleotide sequence ID" value="XM_067966218.1"/>
</dbReference>
<proteinExistence type="predicted"/>
<gene>
    <name evidence="6" type="ORF">CCR75_008164</name>
</gene>
<dbReference type="InterPro" id="IPR045258">
    <property type="entry name" value="ACAP1/2/3-like"/>
</dbReference>
<evidence type="ECO:0000313" key="7">
    <source>
        <dbReference type="Proteomes" id="UP000294530"/>
    </source>
</evidence>
<evidence type="ECO:0000259" key="5">
    <source>
        <dbReference type="PROSITE" id="PS50132"/>
    </source>
</evidence>
<evidence type="ECO:0000256" key="2">
    <source>
        <dbReference type="ARBA" id="ARBA00022833"/>
    </source>
</evidence>
<dbReference type="GO" id="GO:0046872">
    <property type="term" value="F:metal ion binding"/>
    <property type="evidence" value="ECO:0007669"/>
    <property type="project" value="UniProtKB-KW"/>
</dbReference>
<dbReference type="Proteomes" id="UP000294530">
    <property type="component" value="Unassembled WGS sequence"/>
</dbReference>
<organism evidence="6 7">
    <name type="scientific">Bremia lactucae</name>
    <name type="common">Lettuce downy mildew</name>
    <dbReference type="NCBI Taxonomy" id="4779"/>
    <lineage>
        <taxon>Eukaryota</taxon>
        <taxon>Sar</taxon>
        <taxon>Stramenopiles</taxon>
        <taxon>Oomycota</taxon>
        <taxon>Peronosporomycetes</taxon>
        <taxon>Peronosporales</taxon>
        <taxon>Peronosporaceae</taxon>
        <taxon>Bremia</taxon>
    </lineage>
</organism>
<dbReference type="AlphaFoldDB" id="A0A976IDQ5"/>
<dbReference type="PANTHER" id="PTHR23180">
    <property type="entry name" value="CENTAURIN/ARF"/>
    <property type="match status" value="1"/>
</dbReference>
<dbReference type="EMBL" id="SHOA02000013">
    <property type="protein sequence ID" value="TDH67996.1"/>
    <property type="molecule type" value="Genomic_DNA"/>
</dbReference>
<evidence type="ECO:0000256" key="3">
    <source>
        <dbReference type="SAM" id="MobiDB-lite"/>
    </source>
</evidence>
<dbReference type="OrthoDB" id="73680at2759"/>
<feature type="domain" description="PH" evidence="4">
    <location>
        <begin position="301"/>
        <end position="397"/>
    </location>
</feature>
<evidence type="ECO:0000259" key="4">
    <source>
        <dbReference type="PROSITE" id="PS50003"/>
    </source>
</evidence>
<dbReference type="Gene3D" id="2.30.29.30">
    <property type="entry name" value="Pleckstrin-homology domain (PH domain)/Phosphotyrosine-binding domain (PTB)"/>
    <property type="match status" value="1"/>
</dbReference>
<evidence type="ECO:0000313" key="6">
    <source>
        <dbReference type="EMBL" id="TDH67996.1"/>
    </source>
</evidence>
<keyword evidence="1" id="KW-0479">Metal-binding</keyword>
<evidence type="ECO:0000256" key="1">
    <source>
        <dbReference type="ARBA" id="ARBA00022723"/>
    </source>
</evidence>
<dbReference type="GeneID" id="94351889"/>